<comment type="caution">
    <text evidence="2">The sequence shown here is derived from an EMBL/GenBank/DDBJ whole genome shotgun (WGS) entry which is preliminary data.</text>
</comment>
<feature type="domain" description="Fungal-type protein kinase" evidence="1">
    <location>
        <begin position="166"/>
        <end position="235"/>
    </location>
</feature>
<protein>
    <recommendedName>
        <fullName evidence="1">Fungal-type protein kinase domain-containing protein</fullName>
    </recommendedName>
</protein>
<evidence type="ECO:0000313" key="3">
    <source>
        <dbReference type="Proteomes" id="UP000034291"/>
    </source>
</evidence>
<dbReference type="AlphaFoldDB" id="A0A0F8X7U1"/>
<evidence type="ECO:0000259" key="1">
    <source>
        <dbReference type="Pfam" id="PF17667"/>
    </source>
</evidence>
<dbReference type="InterPro" id="IPR040976">
    <property type="entry name" value="Pkinase_fungal"/>
</dbReference>
<keyword evidence="3" id="KW-1185">Reference proteome</keyword>
<organism evidence="2 3">
    <name type="scientific">Aspergillus rambellii</name>
    <dbReference type="NCBI Taxonomy" id="308745"/>
    <lineage>
        <taxon>Eukaryota</taxon>
        <taxon>Fungi</taxon>
        <taxon>Dikarya</taxon>
        <taxon>Ascomycota</taxon>
        <taxon>Pezizomycotina</taxon>
        <taxon>Eurotiomycetes</taxon>
        <taxon>Eurotiomycetidae</taxon>
        <taxon>Eurotiales</taxon>
        <taxon>Aspergillaceae</taxon>
        <taxon>Aspergillus</taxon>
        <taxon>Aspergillus subgen. Nidulantes</taxon>
    </lineage>
</organism>
<proteinExistence type="predicted"/>
<dbReference type="Pfam" id="PF17667">
    <property type="entry name" value="Pkinase_fungal"/>
    <property type="match status" value="1"/>
</dbReference>
<accession>A0A0F8X7U1</accession>
<reference evidence="2 3" key="1">
    <citation type="submission" date="2015-02" db="EMBL/GenBank/DDBJ databases">
        <title>Draft Genome Sequences of Two Closely-Related Aflatoxigenic Aspergillus Species Obtained from the Cote d'Ivoire.</title>
        <authorList>
            <person name="Moore G.G."/>
            <person name="Beltz S.B."/>
            <person name="Mack B.M."/>
        </authorList>
    </citation>
    <scope>NUCLEOTIDE SEQUENCE [LARGE SCALE GENOMIC DNA]</scope>
    <source>
        <strain evidence="2 3">SRRC1468</strain>
    </source>
</reference>
<dbReference type="STRING" id="308745.A0A0F8X7U1"/>
<dbReference type="Proteomes" id="UP000034291">
    <property type="component" value="Unassembled WGS sequence"/>
</dbReference>
<name>A0A0F8X7U1_9EURO</name>
<gene>
    <name evidence="2" type="ORF">ARAM_001639</name>
</gene>
<evidence type="ECO:0000313" key="2">
    <source>
        <dbReference type="EMBL" id="KKK19657.1"/>
    </source>
</evidence>
<dbReference type="EMBL" id="JZBS01002188">
    <property type="protein sequence ID" value="KKK19657.1"/>
    <property type="molecule type" value="Genomic_DNA"/>
</dbReference>
<sequence>MIPGGTYHDRSSKVPIGNGLNGFHATFTRICEAADLPPSDEAVDQLKQKDAQYLAFTLLTAVQFLPTAHILPSRSGEIIRSTLLRLSAVASEDFDFERIKPLLQACVADAPGSRIFDQLSLGGSVGLNHSLVPYSRGAKKAVMRFLTMDGKDGRKMQTRKLSSVGLQMWPRNWQRGIASERFDINVDGIQFVSTILGVLRMSEEQCGFDPSIKTRDGQKFIELERNGQTERLVLEGG</sequence>